<protein>
    <submittedName>
        <fullName evidence="1">Uncharacterized protein</fullName>
    </submittedName>
</protein>
<proteinExistence type="predicted"/>
<gene>
    <name evidence="1" type="ORF">NP233_g1249</name>
</gene>
<organism evidence="1 2">
    <name type="scientific">Leucocoprinus birnbaumii</name>
    <dbReference type="NCBI Taxonomy" id="56174"/>
    <lineage>
        <taxon>Eukaryota</taxon>
        <taxon>Fungi</taxon>
        <taxon>Dikarya</taxon>
        <taxon>Basidiomycota</taxon>
        <taxon>Agaricomycotina</taxon>
        <taxon>Agaricomycetes</taxon>
        <taxon>Agaricomycetidae</taxon>
        <taxon>Agaricales</taxon>
        <taxon>Agaricineae</taxon>
        <taxon>Agaricaceae</taxon>
        <taxon>Leucocoprinus</taxon>
    </lineage>
</organism>
<name>A0AAD5W5S7_9AGAR</name>
<dbReference type="EMBL" id="JANIEX010000044">
    <property type="protein sequence ID" value="KAJ3575196.1"/>
    <property type="molecule type" value="Genomic_DNA"/>
</dbReference>
<comment type="caution">
    <text evidence="1">The sequence shown here is derived from an EMBL/GenBank/DDBJ whole genome shotgun (WGS) entry which is preliminary data.</text>
</comment>
<dbReference type="Proteomes" id="UP001213000">
    <property type="component" value="Unassembled WGS sequence"/>
</dbReference>
<evidence type="ECO:0000313" key="2">
    <source>
        <dbReference type="Proteomes" id="UP001213000"/>
    </source>
</evidence>
<evidence type="ECO:0000313" key="1">
    <source>
        <dbReference type="EMBL" id="KAJ3575196.1"/>
    </source>
</evidence>
<dbReference type="AlphaFoldDB" id="A0AAD5W5S7"/>
<reference evidence="1" key="1">
    <citation type="submission" date="2022-07" db="EMBL/GenBank/DDBJ databases">
        <title>Genome Sequence of Leucocoprinus birnbaumii.</title>
        <authorList>
            <person name="Buettner E."/>
        </authorList>
    </citation>
    <scope>NUCLEOTIDE SEQUENCE</scope>
    <source>
        <strain evidence="1">VT141</strain>
    </source>
</reference>
<keyword evidence="2" id="KW-1185">Reference proteome</keyword>
<accession>A0AAD5W5S7</accession>
<sequence>MPVSFHPCHHISIQEFDAVLLGTSLAVGITVFTTTLFPVPPITSLILPEPPHSDPNSPTQTKTVTQVETKAWIPVETDEDSFKVVETLTSVFTSTFIISGLSVETHTISPLSNGSVPTDDSFFQPSEDSTMSPTLPSGLHFFHREHSDIESNLKAPSSILIPSSSIPPHTVATITPSRVVSNNLDQGIASSVAMSGHRSSEIGLHSSSNIHTPGFCNHIPSLAQVSTKTHTNTPNTPPI</sequence>